<dbReference type="AlphaFoldDB" id="A0A9C5ZL57"/>
<dbReference type="RefSeq" id="XP_037898409.1">
    <property type="nucleotide sequence ID" value="XM_038042481.1"/>
</dbReference>
<organism evidence="3 4">
    <name type="scientific">Glossina fuscipes</name>
    <dbReference type="NCBI Taxonomy" id="7396"/>
    <lineage>
        <taxon>Eukaryota</taxon>
        <taxon>Metazoa</taxon>
        <taxon>Ecdysozoa</taxon>
        <taxon>Arthropoda</taxon>
        <taxon>Hexapoda</taxon>
        <taxon>Insecta</taxon>
        <taxon>Pterygota</taxon>
        <taxon>Neoptera</taxon>
        <taxon>Endopterygota</taxon>
        <taxon>Diptera</taxon>
        <taxon>Brachycera</taxon>
        <taxon>Muscomorpha</taxon>
        <taxon>Hippoboscoidea</taxon>
        <taxon>Glossinidae</taxon>
        <taxon>Glossina</taxon>
    </lineage>
</organism>
<accession>A0A9C5ZL57</accession>
<dbReference type="Gene3D" id="2.60.40.10">
    <property type="entry name" value="Immunoglobulins"/>
    <property type="match status" value="1"/>
</dbReference>
<dbReference type="InterPro" id="IPR014756">
    <property type="entry name" value="Ig_E-set"/>
</dbReference>
<dbReference type="InterPro" id="IPR015350">
    <property type="entry name" value="Beta-trefoil_DNA-bd_dom"/>
</dbReference>
<dbReference type="SUPFAM" id="SSF81296">
    <property type="entry name" value="E set domains"/>
    <property type="match status" value="1"/>
</dbReference>
<gene>
    <name evidence="4" type="primary">LOC119643133</name>
</gene>
<keyword evidence="3" id="KW-1185">Reference proteome</keyword>
<dbReference type="InterPro" id="IPR036358">
    <property type="entry name" value="BTD_sf"/>
</dbReference>
<evidence type="ECO:0000259" key="2">
    <source>
        <dbReference type="Pfam" id="PF20144"/>
    </source>
</evidence>
<dbReference type="InterPro" id="IPR038007">
    <property type="entry name" value="RBP-Jkappa_IPT"/>
</dbReference>
<sequence>MALPRLIIRKVDKQMALLEADDPVSQLHKCVKIIQFQATPSPKEPNKEMINKCILRDNEVPIVNSLNLNGGGDVAMLELSGDNFTPHLQVWFGNVEAETMYRCTEVLLCVVPEISQFREVWLWVRQPIQGVDCLIRKI</sequence>
<protein>
    <submittedName>
        <fullName evidence="4">Suppressor of hairless protein-like</fullName>
    </submittedName>
</protein>
<dbReference type="SUPFAM" id="SSF110217">
    <property type="entry name" value="DNA-binding protein LAG-1 (CSL)"/>
    <property type="match status" value="1"/>
</dbReference>
<name>A0A9C5ZL57_9MUSC</name>
<feature type="domain" description="Beta-trefoil DNA-binding" evidence="1">
    <location>
        <begin position="1"/>
        <end position="30"/>
    </location>
</feature>
<dbReference type="GeneID" id="119643133"/>
<evidence type="ECO:0000313" key="3">
    <source>
        <dbReference type="Proteomes" id="UP000092443"/>
    </source>
</evidence>
<dbReference type="InterPro" id="IPR013783">
    <property type="entry name" value="Ig-like_fold"/>
</dbReference>
<evidence type="ECO:0000313" key="4">
    <source>
        <dbReference type="RefSeq" id="XP_037898409.1"/>
    </source>
</evidence>
<dbReference type="PANTHER" id="PTHR10665">
    <property type="entry name" value="RECOMBINING BINDING PROTEIN SUPPRESSOR OF HAIRLESS"/>
    <property type="match status" value="1"/>
</dbReference>
<dbReference type="Pfam" id="PF20144">
    <property type="entry name" value="TIG_SUH"/>
    <property type="match status" value="1"/>
</dbReference>
<dbReference type="Gene3D" id="2.80.10.50">
    <property type="match status" value="1"/>
</dbReference>
<reference evidence="4" key="1">
    <citation type="submission" date="2025-08" db="UniProtKB">
        <authorList>
            <consortium name="RefSeq"/>
        </authorList>
    </citation>
    <scope>IDENTIFICATION</scope>
    <source>
        <tissue evidence="4">Whole body pupa</tissue>
    </source>
</reference>
<proteinExistence type="predicted"/>
<evidence type="ECO:0000259" key="1">
    <source>
        <dbReference type="Pfam" id="PF09270"/>
    </source>
</evidence>
<dbReference type="GO" id="GO:0001228">
    <property type="term" value="F:DNA-binding transcription activator activity, RNA polymerase II-specific"/>
    <property type="evidence" value="ECO:0007669"/>
    <property type="project" value="InterPro"/>
</dbReference>
<feature type="domain" description="RBP-Jkappa IPT" evidence="2">
    <location>
        <begin position="60"/>
        <end position="124"/>
    </location>
</feature>
<dbReference type="Proteomes" id="UP000092443">
    <property type="component" value="Unplaced"/>
</dbReference>
<dbReference type="Pfam" id="PF09270">
    <property type="entry name" value="BTD"/>
    <property type="match status" value="1"/>
</dbReference>
<dbReference type="KEGG" id="gfs:119643133"/>
<dbReference type="InterPro" id="IPR040159">
    <property type="entry name" value="CLS_fam"/>
</dbReference>
<dbReference type="GO" id="GO:0000978">
    <property type="term" value="F:RNA polymerase II cis-regulatory region sequence-specific DNA binding"/>
    <property type="evidence" value="ECO:0007669"/>
    <property type="project" value="InterPro"/>
</dbReference>